<gene>
    <name evidence="1" type="ORF">LC20004_05020</name>
</gene>
<dbReference type="RefSeq" id="WP_010010788.1">
    <property type="nucleotide sequence ID" value="NZ_AEOS01000104.1"/>
</dbReference>
<evidence type="ECO:0000313" key="1">
    <source>
        <dbReference type="EMBL" id="ATO43303.1"/>
    </source>
</evidence>
<sequence>MTSRGNQHKRIYALYRGDIYISDGTADELATETGLKVATILWYATGVRRRRIDSQRRKSKKSIIVEPIGWDDDDDD</sequence>
<name>A0A2D1KME8_9LACO</name>
<dbReference type="EMBL" id="CP017697">
    <property type="protein sequence ID" value="ATO43303.1"/>
    <property type="molecule type" value="Genomic_DNA"/>
</dbReference>
<organism evidence="1 2">
    <name type="scientific">Loigolactobacillus coryniformis subsp. torquens DSM 20004 = KCTC 3535</name>
    <dbReference type="NCBI Taxonomy" id="1423822"/>
    <lineage>
        <taxon>Bacteria</taxon>
        <taxon>Bacillati</taxon>
        <taxon>Bacillota</taxon>
        <taxon>Bacilli</taxon>
        <taxon>Lactobacillales</taxon>
        <taxon>Lactobacillaceae</taxon>
        <taxon>Loigolactobacillus</taxon>
    </lineage>
</organism>
<dbReference type="Proteomes" id="UP000223559">
    <property type="component" value="Chromosome"/>
</dbReference>
<dbReference type="KEGG" id="lcy:LC20004_05020"/>
<evidence type="ECO:0000313" key="2">
    <source>
        <dbReference type="Proteomes" id="UP000223559"/>
    </source>
</evidence>
<accession>A0A2D1KME8</accession>
<proteinExistence type="predicted"/>
<dbReference type="OrthoDB" id="2156961at2"/>
<keyword evidence="2" id="KW-1185">Reference proteome</keyword>
<protein>
    <submittedName>
        <fullName evidence="1">Uncharacterized protein</fullName>
    </submittedName>
</protein>
<dbReference type="AlphaFoldDB" id="A0A2D1KME8"/>
<reference evidence="1 2" key="1">
    <citation type="submission" date="2016-10" db="EMBL/GenBank/DDBJ databases">
        <title>The whole genome sequencing and assembly of L. cotyniformis subsp. torquens DSM 20004 strain.</title>
        <authorList>
            <person name="Park M.-K."/>
            <person name="Lee Y.-J."/>
            <person name="Yi H."/>
            <person name="Bahn Y.-S."/>
            <person name="Kim J.F."/>
            <person name="Lee D.-W."/>
        </authorList>
    </citation>
    <scope>NUCLEOTIDE SEQUENCE [LARGE SCALE GENOMIC DNA]</scope>
    <source>
        <strain evidence="1 2">DSM 20004</strain>
    </source>
</reference>